<keyword evidence="1" id="KW-0812">Transmembrane</keyword>
<keyword evidence="3" id="KW-1185">Reference proteome</keyword>
<comment type="caution">
    <text evidence="2">The sequence shown here is derived from an EMBL/GenBank/DDBJ whole genome shotgun (WGS) entry which is preliminary data.</text>
</comment>
<evidence type="ECO:0000313" key="3">
    <source>
        <dbReference type="Proteomes" id="UP000317977"/>
    </source>
</evidence>
<feature type="transmembrane region" description="Helical" evidence="1">
    <location>
        <begin position="20"/>
        <end position="44"/>
    </location>
</feature>
<sequence>MPTNPTVNTQKTEMAIATLLLQVASTLAMVGLIWFVQVVHYPLFSRVGQSEFKRYETDHQRLTTWVVMPLMLTEIATAVLLIWYRPMGVGSIAIWLGIGLVAAIWLITFTVQVPQHAILTASFDAETHRKLVTGNWLRTVLWTVRGVLVLWMVCPKT</sequence>
<feature type="transmembrane region" description="Helical" evidence="1">
    <location>
        <begin position="65"/>
        <end position="86"/>
    </location>
</feature>
<reference evidence="2 3" key="1">
    <citation type="submission" date="2019-02" db="EMBL/GenBank/DDBJ databases">
        <title>Deep-cultivation of Planctomycetes and their phenomic and genomic characterization uncovers novel biology.</title>
        <authorList>
            <person name="Wiegand S."/>
            <person name="Jogler M."/>
            <person name="Boedeker C."/>
            <person name="Pinto D."/>
            <person name="Vollmers J."/>
            <person name="Rivas-Marin E."/>
            <person name="Kohn T."/>
            <person name="Peeters S.H."/>
            <person name="Heuer A."/>
            <person name="Rast P."/>
            <person name="Oberbeckmann S."/>
            <person name="Bunk B."/>
            <person name="Jeske O."/>
            <person name="Meyerdierks A."/>
            <person name="Storesund J.E."/>
            <person name="Kallscheuer N."/>
            <person name="Luecker S."/>
            <person name="Lage O.M."/>
            <person name="Pohl T."/>
            <person name="Merkel B.J."/>
            <person name="Hornburger P."/>
            <person name="Mueller R.-W."/>
            <person name="Bruemmer F."/>
            <person name="Labrenz M."/>
            <person name="Spormann A.M."/>
            <person name="Op Den Camp H."/>
            <person name="Overmann J."/>
            <person name="Amann R."/>
            <person name="Jetten M.S.M."/>
            <person name="Mascher T."/>
            <person name="Medema M.H."/>
            <person name="Devos D.P."/>
            <person name="Kaster A.-K."/>
            <person name="Ovreas L."/>
            <person name="Rohde M."/>
            <person name="Galperin M.Y."/>
            <person name="Jogler C."/>
        </authorList>
    </citation>
    <scope>NUCLEOTIDE SEQUENCE [LARGE SCALE GENOMIC DNA]</scope>
    <source>
        <strain evidence="2 3">Poly59</strain>
    </source>
</reference>
<dbReference type="EMBL" id="SJPX01000001">
    <property type="protein sequence ID" value="TWU57646.1"/>
    <property type="molecule type" value="Genomic_DNA"/>
</dbReference>
<organism evidence="2 3">
    <name type="scientific">Rubripirellula reticaptiva</name>
    <dbReference type="NCBI Taxonomy" id="2528013"/>
    <lineage>
        <taxon>Bacteria</taxon>
        <taxon>Pseudomonadati</taxon>
        <taxon>Planctomycetota</taxon>
        <taxon>Planctomycetia</taxon>
        <taxon>Pirellulales</taxon>
        <taxon>Pirellulaceae</taxon>
        <taxon>Rubripirellula</taxon>
    </lineage>
</organism>
<gene>
    <name evidence="2" type="ORF">Poly59_05530</name>
</gene>
<dbReference type="Proteomes" id="UP000317977">
    <property type="component" value="Unassembled WGS sequence"/>
</dbReference>
<feature type="transmembrane region" description="Helical" evidence="1">
    <location>
        <begin position="92"/>
        <end position="114"/>
    </location>
</feature>
<evidence type="ECO:0000313" key="2">
    <source>
        <dbReference type="EMBL" id="TWU57646.1"/>
    </source>
</evidence>
<evidence type="ECO:0008006" key="4">
    <source>
        <dbReference type="Google" id="ProtNLM"/>
    </source>
</evidence>
<dbReference type="AlphaFoldDB" id="A0A5C6FC38"/>
<evidence type="ECO:0000256" key="1">
    <source>
        <dbReference type="SAM" id="Phobius"/>
    </source>
</evidence>
<proteinExistence type="predicted"/>
<protein>
    <recommendedName>
        <fullName evidence="4">DUF1772 domain-containing protein</fullName>
    </recommendedName>
</protein>
<keyword evidence="1" id="KW-1133">Transmembrane helix</keyword>
<keyword evidence="1" id="KW-0472">Membrane</keyword>
<accession>A0A5C6FC38</accession>
<name>A0A5C6FC38_9BACT</name>